<dbReference type="RefSeq" id="WP_171606470.1">
    <property type="nucleotide sequence ID" value="NZ_WHPF01000002.1"/>
</dbReference>
<accession>A0A8J8FAR6</accession>
<name>A0A8J8FAR6_9BACT</name>
<organism evidence="1 2">
    <name type="scientific">Limnovirga soli</name>
    <dbReference type="NCBI Taxonomy" id="2656915"/>
    <lineage>
        <taxon>Bacteria</taxon>
        <taxon>Pseudomonadati</taxon>
        <taxon>Bacteroidota</taxon>
        <taxon>Chitinophagia</taxon>
        <taxon>Chitinophagales</taxon>
        <taxon>Chitinophagaceae</taxon>
        <taxon>Limnovirga</taxon>
    </lineage>
</organism>
<proteinExistence type="predicted"/>
<evidence type="ECO:0000313" key="1">
    <source>
        <dbReference type="EMBL" id="NNV54553.1"/>
    </source>
</evidence>
<protein>
    <submittedName>
        <fullName evidence="1">Uncharacterized protein</fullName>
    </submittedName>
</protein>
<sequence>MIELVDWTEPEKYLLNKYQKDWLYFALREAKRRHEELYGFWLVISKYKDKLWFIKMQKNCGQTEEDTMAEFNRRAKLLTHLEKSIEEYEFKLKAHQMAQEILHKSMTPYTGINLSNHKLTQQSFF</sequence>
<comment type="caution">
    <text evidence="1">The sequence shown here is derived from an EMBL/GenBank/DDBJ whole genome shotgun (WGS) entry which is preliminary data.</text>
</comment>
<dbReference type="AlphaFoldDB" id="A0A8J8FAR6"/>
<evidence type="ECO:0000313" key="2">
    <source>
        <dbReference type="Proteomes" id="UP000598971"/>
    </source>
</evidence>
<dbReference type="EMBL" id="WHPF01000002">
    <property type="protein sequence ID" value="NNV54553.1"/>
    <property type="molecule type" value="Genomic_DNA"/>
</dbReference>
<reference evidence="1" key="1">
    <citation type="submission" date="2019-10" db="EMBL/GenBank/DDBJ databases">
        <title>Draft genome sequence of Panacibacter sp. KCS-6.</title>
        <authorList>
            <person name="Yim K.J."/>
        </authorList>
    </citation>
    <scope>NUCLEOTIDE SEQUENCE</scope>
    <source>
        <strain evidence="1">KCS-6</strain>
    </source>
</reference>
<dbReference type="Proteomes" id="UP000598971">
    <property type="component" value="Unassembled WGS sequence"/>
</dbReference>
<gene>
    <name evidence="1" type="ORF">GD597_03705</name>
</gene>
<keyword evidence="2" id="KW-1185">Reference proteome</keyword>